<dbReference type="InterPro" id="IPR052190">
    <property type="entry name" value="Euk-Arch_PrmC-MTase"/>
</dbReference>
<evidence type="ECO:0000256" key="2">
    <source>
        <dbReference type="ARBA" id="ARBA00022679"/>
    </source>
</evidence>
<dbReference type="InterPro" id="IPR007848">
    <property type="entry name" value="Small_mtfrase_dom"/>
</dbReference>
<keyword evidence="1 5" id="KW-0489">Methyltransferase</keyword>
<dbReference type="CDD" id="cd02440">
    <property type="entry name" value="AdoMet_MTases"/>
    <property type="match status" value="1"/>
</dbReference>
<evidence type="ECO:0000256" key="1">
    <source>
        <dbReference type="ARBA" id="ARBA00022603"/>
    </source>
</evidence>
<name>A0A2H4VBB5_9EURY</name>
<dbReference type="InterPro" id="IPR029063">
    <property type="entry name" value="SAM-dependent_MTases_sf"/>
</dbReference>
<dbReference type="GO" id="GO:0008757">
    <property type="term" value="F:S-adenosylmethionine-dependent methyltransferase activity"/>
    <property type="evidence" value="ECO:0007669"/>
    <property type="project" value="TreeGrafter"/>
</dbReference>
<dbReference type="GeneID" id="35120863"/>
<dbReference type="GO" id="GO:0032259">
    <property type="term" value="P:methylation"/>
    <property type="evidence" value="ECO:0007669"/>
    <property type="project" value="UniProtKB-KW"/>
</dbReference>
<dbReference type="PANTHER" id="PTHR45875">
    <property type="entry name" value="METHYLTRANSFERASE N6AMT1"/>
    <property type="match status" value="1"/>
</dbReference>
<dbReference type="OrthoDB" id="27149at2157"/>
<dbReference type="RefSeq" id="WP_100905360.1">
    <property type="nucleotide sequence ID" value="NZ_CP017766.1"/>
</dbReference>
<dbReference type="PANTHER" id="PTHR45875:SF1">
    <property type="entry name" value="METHYLTRANSFERASE N6AMT1"/>
    <property type="match status" value="1"/>
</dbReference>
<dbReference type="GO" id="GO:0008276">
    <property type="term" value="F:protein methyltransferase activity"/>
    <property type="evidence" value="ECO:0007669"/>
    <property type="project" value="TreeGrafter"/>
</dbReference>
<evidence type="ECO:0000313" key="5">
    <source>
        <dbReference type="EMBL" id="AUB55379.1"/>
    </source>
</evidence>
<evidence type="ECO:0000256" key="3">
    <source>
        <dbReference type="ARBA" id="ARBA00022691"/>
    </source>
</evidence>
<dbReference type="Proteomes" id="UP000232806">
    <property type="component" value="Chromosome"/>
</dbReference>
<keyword evidence="2 5" id="KW-0808">Transferase</keyword>
<sequence>MLDYKGIHYENYPEVYEPAEDTFLLIDNLQVGRRDRVLEIGTGTGIIAIIVSRKCSTVIATDINPQAIDCTAKNIIANKAYNVELRKGELFEPVQGEKFDLILFNTPYLPTSEAERVDDELDAAWDGGEDGRKVIDRFLSDVKDHLNPGGRVQLVQSSLSDINKTIEKLEDMGMDASVTAREKCFFEEVVVITGVMANSS</sequence>
<dbReference type="AlphaFoldDB" id="A0A2H4VBB5"/>
<dbReference type="NCBIfam" id="TIGR00537">
    <property type="entry name" value="hemK_rel_arch"/>
    <property type="match status" value="1"/>
</dbReference>
<dbReference type="EMBL" id="CP017766">
    <property type="protein sequence ID" value="AUB55379.1"/>
    <property type="molecule type" value="Genomic_DNA"/>
</dbReference>
<keyword evidence="3" id="KW-0949">S-adenosyl-L-methionine</keyword>
<dbReference type="NCBIfam" id="NF011529">
    <property type="entry name" value="PRK14968.1-3"/>
    <property type="match status" value="1"/>
</dbReference>
<dbReference type="SUPFAM" id="SSF53335">
    <property type="entry name" value="S-adenosyl-L-methionine-dependent methyltransferases"/>
    <property type="match status" value="1"/>
</dbReference>
<accession>A0A2H4VBB5</accession>
<dbReference type="Gene3D" id="3.40.50.150">
    <property type="entry name" value="Vaccinia Virus protein VP39"/>
    <property type="match status" value="1"/>
</dbReference>
<dbReference type="Pfam" id="PF05175">
    <property type="entry name" value="MTS"/>
    <property type="match status" value="1"/>
</dbReference>
<protein>
    <submittedName>
        <fullName evidence="5">Methyltransferase</fullName>
    </submittedName>
</protein>
<organism evidence="5 6">
    <name type="scientific">Methanobacterium subterraneum</name>
    <dbReference type="NCBI Taxonomy" id="59277"/>
    <lineage>
        <taxon>Archaea</taxon>
        <taxon>Methanobacteriati</taxon>
        <taxon>Methanobacteriota</taxon>
        <taxon>Methanomada group</taxon>
        <taxon>Methanobacteria</taxon>
        <taxon>Methanobacteriales</taxon>
        <taxon>Methanobacteriaceae</taxon>
        <taxon>Methanobacterium</taxon>
    </lineage>
</organism>
<gene>
    <name evidence="5" type="ORF">BK007_04665</name>
</gene>
<dbReference type="GO" id="GO:0035657">
    <property type="term" value="C:eRF1 methyltransferase complex"/>
    <property type="evidence" value="ECO:0007669"/>
    <property type="project" value="TreeGrafter"/>
</dbReference>
<evidence type="ECO:0000259" key="4">
    <source>
        <dbReference type="Pfam" id="PF05175"/>
    </source>
</evidence>
<feature type="domain" description="Methyltransferase small" evidence="4">
    <location>
        <begin position="22"/>
        <end position="109"/>
    </location>
</feature>
<dbReference type="InterPro" id="IPR004557">
    <property type="entry name" value="PrmC-related"/>
</dbReference>
<reference evidence="5 6" key="1">
    <citation type="submission" date="2016-10" db="EMBL/GenBank/DDBJ databases">
        <title>Comparative genomics between deep and shallow subseafloor isolates.</title>
        <authorList>
            <person name="Ishii S."/>
            <person name="Miller J.R."/>
            <person name="Sutton G."/>
            <person name="Suzuki S."/>
            <person name="Methe B."/>
            <person name="Inagaki F."/>
            <person name="Imachi H."/>
        </authorList>
    </citation>
    <scope>NUCLEOTIDE SEQUENCE [LARGE SCALE GENOMIC DNA]</scope>
    <source>
        <strain evidence="5 6">MO-MB1</strain>
    </source>
</reference>
<proteinExistence type="predicted"/>
<evidence type="ECO:0000313" key="6">
    <source>
        <dbReference type="Proteomes" id="UP000232806"/>
    </source>
</evidence>